<evidence type="ECO:0000313" key="8">
    <source>
        <dbReference type="EMBL" id="RAV31765.1"/>
    </source>
</evidence>
<dbReference type="Gene3D" id="3.40.50.300">
    <property type="entry name" value="P-loop containing nucleotide triphosphate hydrolases"/>
    <property type="match status" value="1"/>
</dbReference>
<keyword evidence="4 8" id="KW-0067">ATP-binding</keyword>
<dbReference type="GO" id="GO:0005524">
    <property type="term" value="F:ATP binding"/>
    <property type="evidence" value="ECO:0007669"/>
    <property type="project" value="UniProtKB-KW"/>
</dbReference>
<evidence type="ECO:0000313" key="9">
    <source>
        <dbReference type="Proteomes" id="UP000251577"/>
    </source>
</evidence>
<keyword evidence="2" id="KW-0813">Transport</keyword>
<organism evidence="8 9">
    <name type="scientific">Corynebacterium heidelbergense</name>
    <dbReference type="NCBI Taxonomy" id="2055947"/>
    <lineage>
        <taxon>Bacteria</taxon>
        <taxon>Bacillati</taxon>
        <taxon>Actinomycetota</taxon>
        <taxon>Actinomycetes</taxon>
        <taxon>Mycobacteriales</taxon>
        <taxon>Corynebacteriaceae</taxon>
        <taxon>Corynebacterium</taxon>
    </lineage>
</organism>
<dbReference type="PANTHER" id="PTHR42711">
    <property type="entry name" value="ABC TRANSPORTER ATP-BINDING PROTEIN"/>
    <property type="match status" value="1"/>
</dbReference>
<sequence length="316" mass="33464">MTPTQTHTSSSPPAISLRDVHKTFPPKKGSGTGHVAAVDGISFDVRPGEVLAFLGPNGAGKSTTIDMICGFTSPTSGDITVLGQRPTQSMHSGRISVVQQSGGLLPDLTVVQTMRLAAAAQGLGASAIEEPMQRANVTELSGRKVSKCSGGEQQRVRFALALLPDPDLIILDEPTTGMDVTTRREFWEAISADAAAGRTIIFATHYLQEAEAYAERVMIMARGHIVADGSMQQLRAMAGNRSVTISGLGPDEIQRACDGLRVHIDPAAKPATISVAPEDSDELARRLLHSPGAHDLHITGESLEDVFLQLTSGQEQ</sequence>
<evidence type="ECO:0000256" key="5">
    <source>
        <dbReference type="ARBA" id="ARBA00023251"/>
    </source>
</evidence>
<evidence type="ECO:0000256" key="2">
    <source>
        <dbReference type="ARBA" id="ARBA00022448"/>
    </source>
</evidence>
<dbReference type="PANTHER" id="PTHR42711:SF17">
    <property type="entry name" value="ABC TRANSPORTER ATP-BINDING PROTEIN"/>
    <property type="match status" value="1"/>
</dbReference>
<reference evidence="8 9" key="1">
    <citation type="journal article" date="2018" name="Syst. Appl. Microbiol.">
        <title>Corynebacterium heidelbergense sp. nov., isolated from the preen glands of Egyptian geese (Alopochen aegyptiacus).</title>
        <authorList>
            <person name="Braun M.S."/>
            <person name="Wang E."/>
            <person name="Zimmermann S."/>
            <person name="Wink M."/>
        </authorList>
    </citation>
    <scope>NUCLEOTIDE SEQUENCE [LARGE SCALE GENOMIC DNA]</scope>
    <source>
        <strain evidence="8 9">647</strain>
    </source>
</reference>
<comment type="subcellular location">
    <subcellularLocation>
        <location evidence="1">Cell membrane</location>
        <topology evidence="1">Peripheral membrane protein</topology>
    </subcellularLocation>
</comment>
<dbReference type="SMART" id="SM00382">
    <property type="entry name" value="AAA"/>
    <property type="match status" value="1"/>
</dbReference>
<evidence type="ECO:0000256" key="1">
    <source>
        <dbReference type="ARBA" id="ARBA00004202"/>
    </source>
</evidence>
<feature type="domain" description="ABC transporter" evidence="7">
    <location>
        <begin position="15"/>
        <end position="247"/>
    </location>
</feature>
<dbReference type="GO" id="GO:0046677">
    <property type="term" value="P:response to antibiotic"/>
    <property type="evidence" value="ECO:0007669"/>
    <property type="project" value="UniProtKB-KW"/>
</dbReference>
<accession>A0A364V548</accession>
<dbReference type="GO" id="GO:0016887">
    <property type="term" value="F:ATP hydrolysis activity"/>
    <property type="evidence" value="ECO:0007669"/>
    <property type="project" value="InterPro"/>
</dbReference>
<feature type="compositionally biased region" description="Low complexity" evidence="6">
    <location>
        <begin position="1"/>
        <end position="13"/>
    </location>
</feature>
<keyword evidence="5" id="KW-0046">Antibiotic resistance</keyword>
<dbReference type="EMBL" id="QHCV01000059">
    <property type="protein sequence ID" value="RAV31765.1"/>
    <property type="molecule type" value="Genomic_DNA"/>
</dbReference>
<dbReference type="InterPro" id="IPR050763">
    <property type="entry name" value="ABC_transporter_ATP-binding"/>
</dbReference>
<dbReference type="GO" id="GO:0005886">
    <property type="term" value="C:plasma membrane"/>
    <property type="evidence" value="ECO:0007669"/>
    <property type="project" value="UniProtKB-SubCell"/>
</dbReference>
<feature type="region of interest" description="Disordered" evidence="6">
    <location>
        <begin position="1"/>
        <end position="32"/>
    </location>
</feature>
<proteinExistence type="predicted"/>
<keyword evidence="3" id="KW-0547">Nucleotide-binding</keyword>
<dbReference type="InterPro" id="IPR027417">
    <property type="entry name" value="P-loop_NTPase"/>
</dbReference>
<dbReference type="InterPro" id="IPR017871">
    <property type="entry name" value="ABC_transporter-like_CS"/>
</dbReference>
<protein>
    <submittedName>
        <fullName evidence="8">ABC transporter ATP-binding protein</fullName>
    </submittedName>
</protein>
<gene>
    <name evidence="8" type="ORF">DLJ54_06630</name>
</gene>
<dbReference type="InterPro" id="IPR003439">
    <property type="entry name" value="ABC_transporter-like_ATP-bd"/>
</dbReference>
<evidence type="ECO:0000256" key="4">
    <source>
        <dbReference type="ARBA" id="ARBA00022840"/>
    </source>
</evidence>
<evidence type="ECO:0000259" key="7">
    <source>
        <dbReference type="PROSITE" id="PS50893"/>
    </source>
</evidence>
<dbReference type="CDD" id="cd03230">
    <property type="entry name" value="ABC_DR_subfamily_A"/>
    <property type="match status" value="1"/>
</dbReference>
<comment type="caution">
    <text evidence="8">The sequence shown here is derived from an EMBL/GenBank/DDBJ whole genome shotgun (WGS) entry which is preliminary data.</text>
</comment>
<dbReference type="PROSITE" id="PS50893">
    <property type="entry name" value="ABC_TRANSPORTER_2"/>
    <property type="match status" value="1"/>
</dbReference>
<dbReference type="InterPro" id="IPR003593">
    <property type="entry name" value="AAA+_ATPase"/>
</dbReference>
<keyword evidence="9" id="KW-1185">Reference proteome</keyword>
<dbReference type="Pfam" id="PF00005">
    <property type="entry name" value="ABC_tran"/>
    <property type="match status" value="1"/>
</dbReference>
<dbReference type="PROSITE" id="PS00211">
    <property type="entry name" value="ABC_TRANSPORTER_1"/>
    <property type="match status" value="1"/>
</dbReference>
<dbReference type="SUPFAM" id="SSF52540">
    <property type="entry name" value="P-loop containing nucleoside triphosphate hydrolases"/>
    <property type="match status" value="1"/>
</dbReference>
<name>A0A364V548_9CORY</name>
<evidence type="ECO:0000256" key="3">
    <source>
        <dbReference type="ARBA" id="ARBA00022741"/>
    </source>
</evidence>
<evidence type="ECO:0000256" key="6">
    <source>
        <dbReference type="SAM" id="MobiDB-lite"/>
    </source>
</evidence>
<dbReference type="AlphaFoldDB" id="A0A364V548"/>
<dbReference type="Proteomes" id="UP000251577">
    <property type="component" value="Unassembled WGS sequence"/>
</dbReference>
<dbReference type="RefSeq" id="WP_113630979.1">
    <property type="nucleotide sequence ID" value="NZ_QHCV01000059.1"/>
</dbReference>